<sequence length="93" mass="10570">MSIFTIISQCEIAMALIFFIYYLIKDLSAEETNKKAFYSLNKIQSFIAFNVILFGSILIEKLCSKPDIIAITLTAINTLTLFFSLILCVMDKK</sequence>
<name>A0A3E5AKU4_9FIRM</name>
<evidence type="ECO:0000256" key="1">
    <source>
        <dbReference type="SAM" id="Phobius"/>
    </source>
</evidence>
<dbReference type="Proteomes" id="UP000260758">
    <property type="component" value="Unassembled WGS sequence"/>
</dbReference>
<dbReference type="EMBL" id="QSTP01000001">
    <property type="protein sequence ID" value="RGM75548.1"/>
    <property type="molecule type" value="Genomic_DNA"/>
</dbReference>
<organism evidence="3 5">
    <name type="scientific">Agathobacter rectalis</name>
    <dbReference type="NCBI Taxonomy" id="39491"/>
    <lineage>
        <taxon>Bacteria</taxon>
        <taxon>Bacillati</taxon>
        <taxon>Bacillota</taxon>
        <taxon>Clostridia</taxon>
        <taxon>Lachnospirales</taxon>
        <taxon>Lachnospiraceae</taxon>
        <taxon>Agathobacter</taxon>
    </lineage>
</organism>
<feature type="transmembrane region" description="Helical" evidence="1">
    <location>
        <begin position="68"/>
        <end position="90"/>
    </location>
</feature>
<evidence type="ECO:0000313" key="2">
    <source>
        <dbReference type="EMBL" id="RGM75548.1"/>
    </source>
</evidence>
<evidence type="ECO:0000313" key="5">
    <source>
        <dbReference type="Proteomes" id="UP000260970"/>
    </source>
</evidence>
<evidence type="ECO:0000313" key="4">
    <source>
        <dbReference type="Proteomes" id="UP000260758"/>
    </source>
</evidence>
<comment type="caution">
    <text evidence="3">The sequence shown here is derived from an EMBL/GenBank/DDBJ whole genome shotgun (WGS) entry which is preliminary data.</text>
</comment>
<dbReference type="AlphaFoldDB" id="A0A3E5AKU4"/>
<keyword evidence="1" id="KW-0472">Membrane</keyword>
<dbReference type="Proteomes" id="UP000260970">
    <property type="component" value="Unassembled WGS sequence"/>
</dbReference>
<evidence type="ECO:0000313" key="3">
    <source>
        <dbReference type="EMBL" id="RGN21503.1"/>
    </source>
</evidence>
<feature type="transmembrane region" description="Helical" evidence="1">
    <location>
        <begin position="45"/>
        <end position="62"/>
    </location>
</feature>
<gene>
    <name evidence="3" type="ORF">DXB72_11890</name>
    <name evidence="2" type="ORF">DXB99_03200</name>
</gene>
<dbReference type="EMBL" id="QSUG01000013">
    <property type="protein sequence ID" value="RGN21503.1"/>
    <property type="molecule type" value="Genomic_DNA"/>
</dbReference>
<protein>
    <submittedName>
        <fullName evidence="3">Uncharacterized protein</fullName>
    </submittedName>
</protein>
<keyword evidence="1" id="KW-0812">Transmembrane</keyword>
<reference evidence="4 5" key="1">
    <citation type="submission" date="2018-08" db="EMBL/GenBank/DDBJ databases">
        <title>A genome reference for cultivated species of the human gut microbiota.</title>
        <authorList>
            <person name="Zou Y."/>
            <person name="Xue W."/>
            <person name="Luo G."/>
        </authorList>
    </citation>
    <scope>NUCLEOTIDE SEQUENCE [LARGE SCALE GENOMIC DNA]</scope>
    <source>
        <strain evidence="3 5">OM05-6AA</strain>
        <strain evidence="2 4">OM07-13</strain>
    </source>
</reference>
<proteinExistence type="predicted"/>
<accession>A0A3E5AKU4</accession>
<feature type="transmembrane region" description="Helical" evidence="1">
    <location>
        <begin position="6"/>
        <end position="24"/>
    </location>
</feature>
<keyword evidence="1" id="KW-1133">Transmembrane helix</keyword>